<dbReference type="InterPro" id="IPR016181">
    <property type="entry name" value="Acyl_CoA_acyltransferase"/>
</dbReference>
<protein>
    <submittedName>
        <fullName evidence="3">GNAT family acetyltransferase</fullName>
    </submittedName>
</protein>
<sequence length="57" mass="6674">MEALIDWGFAHLAVDKLVVVTRPENTKSKRLLEKCGFHYVRIIVFGNIDFLLYEVHK</sequence>
<dbReference type="EMBL" id="UGNX01000001">
    <property type="protein sequence ID" value="STX33888.1"/>
    <property type="molecule type" value="Genomic_DNA"/>
</dbReference>
<dbReference type="GO" id="GO:0016747">
    <property type="term" value="F:acyltransferase activity, transferring groups other than amino-acyl groups"/>
    <property type="evidence" value="ECO:0007669"/>
    <property type="project" value="InterPro"/>
</dbReference>
<reference evidence="3 5" key="2">
    <citation type="submission" date="2018-06" db="EMBL/GenBank/DDBJ databases">
        <authorList>
            <consortium name="Pathogen Informatics"/>
            <person name="Doyle S."/>
        </authorList>
    </citation>
    <scope>NUCLEOTIDE SEQUENCE [LARGE SCALE GENOMIC DNA]</scope>
    <source>
        <strain evidence="3 5">NCTC12438</strain>
    </source>
</reference>
<evidence type="ECO:0000313" key="4">
    <source>
        <dbReference type="Proteomes" id="UP000054854"/>
    </source>
</evidence>
<name>A0A378IF81_9GAMM</name>
<dbReference type="AlphaFoldDB" id="A0A378IF81"/>
<evidence type="ECO:0000313" key="3">
    <source>
        <dbReference type="EMBL" id="STX33888.1"/>
    </source>
</evidence>
<evidence type="ECO:0000259" key="1">
    <source>
        <dbReference type="Pfam" id="PF13302"/>
    </source>
</evidence>
<dbReference type="Proteomes" id="UP000054854">
    <property type="component" value="Unassembled WGS sequence"/>
</dbReference>
<evidence type="ECO:0000313" key="2">
    <source>
        <dbReference type="EMBL" id="KTC86277.1"/>
    </source>
</evidence>
<dbReference type="InterPro" id="IPR000182">
    <property type="entry name" value="GNAT_dom"/>
</dbReference>
<evidence type="ECO:0000313" key="5">
    <source>
        <dbReference type="Proteomes" id="UP000255316"/>
    </source>
</evidence>
<dbReference type="Gene3D" id="3.40.630.30">
    <property type="match status" value="1"/>
</dbReference>
<dbReference type="Proteomes" id="UP000255316">
    <property type="component" value="Unassembled WGS sequence"/>
</dbReference>
<gene>
    <name evidence="2" type="ORF">Lcin_1737</name>
    <name evidence="3" type="ORF">NCTC12438_00468</name>
</gene>
<keyword evidence="3" id="KW-0808">Transferase</keyword>
<reference evidence="2 4" key="1">
    <citation type="submission" date="2015-11" db="EMBL/GenBank/DDBJ databases">
        <title>Genomic analysis of 38 Legionella species identifies large and diverse effector repertoires.</title>
        <authorList>
            <person name="Burstein D."/>
            <person name="Amaro F."/>
            <person name="Zusman T."/>
            <person name="Lifshitz Z."/>
            <person name="Cohen O."/>
            <person name="Gilbert J.A."/>
            <person name="Pupko T."/>
            <person name="Shuman H.A."/>
            <person name="Segal G."/>
        </authorList>
    </citation>
    <scope>NUCLEOTIDE SEQUENCE [LARGE SCALE GENOMIC DNA]</scope>
    <source>
        <strain evidence="2 4">CDC#72-OH-14</strain>
    </source>
</reference>
<dbReference type="STRING" id="28085.Lcin_1737"/>
<accession>A0A378IF81</accession>
<feature type="domain" description="N-acetyltransferase" evidence="1">
    <location>
        <begin position="2"/>
        <end position="38"/>
    </location>
</feature>
<dbReference type="Pfam" id="PF13302">
    <property type="entry name" value="Acetyltransf_3"/>
    <property type="match status" value="1"/>
</dbReference>
<proteinExistence type="predicted"/>
<organism evidence="3 5">
    <name type="scientific">Legionella cincinnatiensis</name>
    <dbReference type="NCBI Taxonomy" id="28085"/>
    <lineage>
        <taxon>Bacteria</taxon>
        <taxon>Pseudomonadati</taxon>
        <taxon>Pseudomonadota</taxon>
        <taxon>Gammaproteobacteria</taxon>
        <taxon>Legionellales</taxon>
        <taxon>Legionellaceae</taxon>
        <taxon>Legionella</taxon>
    </lineage>
</organism>
<dbReference type="SUPFAM" id="SSF55729">
    <property type="entry name" value="Acyl-CoA N-acyltransferases (Nat)"/>
    <property type="match status" value="1"/>
</dbReference>
<keyword evidence="4" id="KW-1185">Reference proteome</keyword>
<dbReference type="EMBL" id="LNXX01000027">
    <property type="protein sequence ID" value="KTC86277.1"/>
    <property type="molecule type" value="Genomic_DNA"/>
</dbReference>